<accession>A0A6C0HNU8</accession>
<organism evidence="2">
    <name type="scientific">viral metagenome</name>
    <dbReference type="NCBI Taxonomy" id="1070528"/>
    <lineage>
        <taxon>unclassified sequences</taxon>
        <taxon>metagenomes</taxon>
        <taxon>organismal metagenomes</taxon>
    </lineage>
</organism>
<reference evidence="2" key="1">
    <citation type="journal article" date="2020" name="Nature">
        <title>Giant virus diversity and host interactions through global metagenomics.</title>
        <authorList>
            <person name="Schulz F."/>
            <person name="Roux S."/>
            <person name="Paez-Espino D."/>
            <person name="Jungbluth S."/>
            <person name="Walsh D.A."/>
            <person name="Denef V.J."/>
            <person name="McMahon K.D."/>
            <person name="Konstantinidis K.T."/>
            <person name="Eloe-Fadrosh E.A."/>
            <person name="Kyrpides N.C."/>
            <person name="Woyke T."/>
        </authorList>
    </citation>
    <scope>NUCLEOTIDE SEQUENCE</scope>
    <source>
        <strain evidence="2">GVMAG-M-3300023184-160</strain>
    </source>
</reference>
<sequence length="84" mass="9718">MEPRVPCVMVFKPPTFSEAIMVELRKDDIARGYYGKRKEAFLKWLEQSNEPSSDVPSEAPSSEAPTKRERSLSEDRKTKRQKTD</sequence>
<proteinExistence type="predicted"/>
<feature type="compositionally biased region" description="Basic and acidic residues" evidence="1">
    <location>
        <begin position="65"/>
        <end position="84"/>
    </location>
</feature>
<name>A0A6C0HNU8_9ZZZZ</name>
<evidence type="ECO:0000313" key="2">
    <source>
        <dbReference type="EMBL" id="QHT82064.1"/>
    </source>
</evidence>
<dbReference type="AlphaFoldDB" id="A0A6C0HNU8"/>
<feature type="region of interest" description="Disordered" evidence="1">
    <location>
        <begin position="46"/>
        <end position="84"/>
    </location>
</feature>
<feature type="compositionally biased region" description="Polar residues" evidence="1">
    <location>
        <begin position="46"/>
        <end position="64"/>
    </location>
</feature>
<dbReference type="EMBL" id="MN739995">
    <property type="protein sequence ID" value="QHT82064.1"/>
    <property type="molecule type" value="Genomic_DNA"/>
</dbReference>
<protein>
    <submittedName>
        <fullName evidence="2">Uncharacterized protein</fullName>
    </submittedName>
</protein>
<evidence type="ECO:0000256" key="1">
    <source>
        <dbReference type="SAM" id="MobiDB-lite"/>
    </source>
</evidence>